<dbReference type="InterPro" id="IPR036812">
    <property type="entry name" value="NAD(P)_OxRdtase_dom_sf"/>
</dbReference>
<dbReference type="InterPro" id="IPR050791">
    <property type="entry name" value="Aldo-Keto_reductase"/>
</dbReference>
<evidence type="ECO:0000259" key="2">
    <source>
        <dbReference type="Pfam" id="PF00248"/>
    </source>
</evidence>
<dbReference type="PANTHER" id="PTHR43625:SF40">
    <property type="entry name" value="ALDO-KETO REDUCTASE YAKC [NADP(+)]"/>
    <property type="match status" value="1"/>
</dbReference>
<dbReference type="STRING" id="745531.A0A0C3S963"/>
<dbReference type="GO" id="GO:0005737">
    <property type="term" value="C:cytoplasm"/>
    <property type="evidence" value="ECO:0007669"/>
    <property type="project" value="TreeGrafter"/>
</dbReference>
<dbReference type="Pfam" id="PF00248">
    <property type="entry name" value="Aldo_ket_red"/>
    <property type="match status" value="1"/>
</dbReference>
<protein>
    <recommendedName>
        <fullName evidence="2">NADP-dependent oxidoreductase domain-containing protein</fullName>
    </recommendedName>
</protein>
<dbReference type="GO" id="GO:0016491">
    <property type="term" value="F:oxidoreductase activity"/>
    <property type="evidence" value="ECO:0007669"/>
    <property type="project" value="UniProtKB-KW"/>
</dbReference>
<evidence type="ECO:0000256" key="1">
    <source>
        <dbReference type="ARBA" id="ARBA00023002"/>
    </source>
</evidence>
<dbReference type="AlphaFoldDB" id="A0A0C3S963"/>
<accession>A0A0C3S963</accession>
<gene>
    <name evidence="3" type="ORF">PHLGIDRAFT_24831</name>
</gene>
<dbReference type="OrthoDB" id="37537at2759"/>
<dbReference type="SUPFAM" id="SSF51430">
    <property type="entry name" value="NAD(P)-linked oxidoreductase"/>
    <property type="match status" value="1"/>
</dbReference>
<dbReference type="EMBL" id="KN840530">
    <property type="protein sequence ID" value="KIP05920.1"/>
    <property type="molecule type" value="Genomic_DNA"/>
</dbReference>
<dbReference type="Proteomes" id="UP000053257">
    <property type="component" value="Unassembled WGS sequence"/>
</dbReference>
<feature type="domain" description="NADP-dependent oxidoreductase" evidence="2">
    <location>
        <begin position="16"/>
        <end position="312"/>
    </location>
</feature>
<dbReference type="InterPro" id="IPR023210">
    <property type="entry name" value="NADP_OxRdtase_dom"/>
</dbReference>
<dbReference type="PRINTS" id="PR00069">
    <property type="entry name" value="ALDKETRDTASE"/>
</dbReference>
<name>A0A0C3S963_PHLG1</name>
<dbReference type="HOGENOM" id="CLU_023205_2_1_1"/>
<evidence type="ECO:0000313" key="3">
    <source>
        <dbReference type="EMBL" id="KIP05920.1"/>
    </source>
</evidence>
<keyword evidence="1" id="KW-0560">Oxidoreductase</keyword>
<evidence type="ECO:0000313" key="4">
    <source>
        <dbReference type="Proteomes" id="UP000053257"/>
    </source>
</evidence>
<sequence>MSFPTRKIGSTDVSAIGYGCMGLSGNYGPVGTDEERFKVLDAAHEKGCRLWDSADMYGDSEDLIGKWFRRTGKRDDIFLATKFGFVSGDRSKGIRISGTPEYAQEALNKSLKRLGVPQIDLWYLHRPDANVPIEITIGAMAEAVRAGKVKYIGISECSLETLKRAHAVHPIAAVQFSYAAFTLDIERAGILQACKDLGITVVAFGPLGQGLLTGTITSRDSLADTDMRKFIPFPRFQEENLKVTQKLVQTLADIGLKHEASPAQVALAWLLAQGDHVIPIPGTTKITRLEENLGAVKVPLSAAEIQQIREAAEVFADIPPLVAAHSHMHFVDTPELPQ</sequence>
<organism evidence="3 4">
    <name type="scientific">Phlebiopsis gigantea (strain 11061_1 CR5-6)</name>
    <name type="common">White-rot fungus</name>
    <name type="synonym">Peniophora gigantea</name>
    <dbReference type="NCBI Taxonomy" id="745531"/>
    <lineage>
        <taxon>Eukaryota</taxon>
        <taxon>Fungi</taxon>
        <taxon>Dikarya</taxon>
        <taxon>Basidiomycota</taxon>
        <taxon>Agaricomycotina</taxon>
        <taxon>Agaricomycetes</taxon>
        <taxon>Polyporales</taxon>
        <taxon>Phanerochaetaceae</taxon>
        <taxon>Phlebiopsis</taxon>
    </lineage>
</organism>
<keyword evidence="4" id="KW-1185">Reference proteome</keyword>
<reference evidence="3 4" key="1">
    <citation type="journal article" date="2014" name="PLoS Genet.">
        <title>Analysis of the Phlebiopsis gigantea genome, transcriptome and secretome provides insight into its pioneer colonization strategies of wood.</title>
        <authorList>
            <person name="Hori C."/>
            <person name="Ishida T."/>
            <person name="Igarashi K."/>
            <person name="Samejima M."/>
            <person name="Suzuki H."/>
            <person name="Master E."/>
            <person name="Ferreira P."/>
            <person name="Ruiz-Duenas F.J."/>
            <person name="Held B."/>
            <person name="Canessa P."/>
            <person name="Larrondo L.F."/>
            <person name="Schmoll M."/>
            <person name="Druzhinina I.S."/>
            <person name="Kubicek C.P."/>
            <person name="Gaskell J.A."/>
            <person name="Kersten P."/>
            <person name="St John F."/>
            <person name="Glasner J."/>
            <person name="Sabat G."/>
            <person name="Splinter BonDurant S."/>
            <person name="Syed K."/>
            <person name="Yadav J."/>
            <person name="Mgbeahuruike A.C."/>
            <person name="Kovalchuk A."/>
            <person name="Asiegbu F.O."/>
            <person name="Lackner G."/>
            <person name="Hoffmeister D."/>
            <person name="Rencoret J."/>
            <person name="Gutierrez A."/>
            <person name="Sun H."/>
            <person name="Lindquist E."/>
            <person name="Barry K."/>
            <person name="Riley R."/>
            <person name="Grigoriev I.V."/>
            <person name="Henrissat B."/>
            <person name="Kues U."/>
            <person name="Berka R.M."/>
            <person name="Martinez A.T."/>
            <person name="Covert S.F."/>
            <person name="Blanchette R.A."/>
            <person name="Cullen D."/>
        </authorList>
    </citation>
    <scope>NUCLEOTIDE SEQUENCE [LARGE SCALE GENOMIC DNA]</scope>
    <source>
        <strain evidence="3 4">11061_1 CR5-6</strain>
    </source>
</reference>
<proteinExistence type="predicted"/>
<dbReference type="Gene3D" id="3.20.20.100">
    <property type="entry name" value="NADP-dependent oxidoreductase domain"/>
    <property type="match status" value="1"/>
</dbReference>
<dbReference type="PANTHER" id="PTHR43625">
    <property type="entry name" value="AFLATOXIN B1 ALDEHYDE REDUCTASE"/>
    <property type="match status" value="1"/>
</dbReference>
<dbReference type="InterPro" id="IPR020471">
    <property type="entry name" value="AKR"/>
</dbReference>